<reference evidence="1" key="1">
    <citation type="submission" date="2021-03" db="EMBL/GenBank/DDBJ databases">
        <title>Evolutionary priming and transition to the ectomycorrhizal habit in an iconic lineage of mushroom-forming fungi: is preadaptation a requirement?</title>
        <authorList>
            <consortium name="DOE Joint Genome Institute"/>
            <person name="Looney B.P."/>
            <person name="Miyauchi S."/>
            <person name="Morin E."/>
            <person name="Drula E."/>
            <person name="Courty P.E."/>
            <person name="Chicoki N."/>
            <person name="Fauchery L."/>
            <person name="Kohler A."/>
            <person name="Kuo A."/>
            <person name="LaButti K."/>
            <person name="Pangilinan J."/>
            <person name="Lipzen A."/>
            <person name="Riley R."/>
            <person name="Andreopoulos W."/>
            <person name="He G."/>
            <person name="Johnson J."/>
            <person name="Barry K.W."/>
            <person name="Grigoriev I.V."/>
            <person name="Nagy L."/>
            <person name="Hibbett D."/>
            <person name="Henrissat B."/>
            <person name="Matheny P.B."/>
            <person name="Labbe J."/>
            <person name="Martin A.F."/>
        </authorList>
    </citation>
    <scope>NUCLEOTIDE SEQUENCE</scope>
    <source>
        <strain evidence="1">BPL698</strain>
    </source>
</reference>
<comment type="caution">
    <text evidence="1">The sequence shown here is derived from an EMBL/GenBank/DDBJ whole genome shotgun (WGS) entry which is preliminary data.</text>
</comment>
<keyword evidence="2" id="KW-1185">Reference proteome</keyword>
<gene>
    <name evidence="1" type="ORF">F5148DRAFT_1285795</name>
</gene>
<accession>A0ACC0U7A5</accession>
<organism evidence="1 2">
    <name type="scientific">Russula earlei</name>
    <dbReference type="NCBI Taxonomy" id="71964"/>
    <lineage>
        <taxon>Eukaryota</taxon>
        <taxon>Fungi</taxon>
        <taxon>Dikarya</taxon>
        <taxon>Basidiomycota</taxon>
        <taxon>Agaricomycotina</taxon>
        <taxon>Agaricomycetes</taxon>
        <taxon>Russulales</taxon>
        <taxon>Russulaceae</taxon>
        <taxon>Russula</taxon>
    </lineage>
</organism>
<protein>
    <submittedName>
        <fullName evidence="1">Pyridoxal phosphate-dependent transferase</fullName>
    </submittedName>
</protein>
<sequence length="409" mass="43853">MTIIGLAPSSVRTRPAHFDIERVIRPNILTLHPYRCARDDYSSGILLDANENALGHSISLSEDASQLNGDSNVVAELNPILGLDLHRYPDPSHPKIKRRIAELRGLPSINHVFLGVGSDEVIDLLMRVCVAPGREKILITPPTYGMYAVNLELSAEGGEGGEKGRFSLRVDEVKRAIDADPSIKLIFLCSPGNPTGTLISLASIRAILDYEPFKGIVIVDEAYIDFSEPGSSAVSLIAEYANLCVMQTLSKSFGLAAIRLGIAIAQPPLIQILTNTKAPYNIGTPTAHLALRALSPTSISAVRKNNETLNASRAKLLSGLHSLKELGLGRAIGAQDANFIMIPVLARGGSVPDNVRAQRVYVTLAEEEGVVVRYRGGEAGCGGCLRITVGTEEENAIALTKVKKALENL</sequence>
<name>A0ACC0U7A5_9AGAM</name>
<dbReference type="Proteomes" id="UP001207468">
    <property type="component" value="Unassembled WGS sequence"/>
</dbReference>
<dbReference type="EMBL" id="JAGFNK010000145">
    <property type="protein sequence ID" value="KAI9506997.1"/>
    <property type="molecule type" value="Genomic_DNA"/>
</dbReference>
<proteinExistence type="predicted"/>
<keyword evidence="1" id="KW-0808">Transferase</keyword>
<evidence type="ECO:0000313" key="2">
    <source>
        <dbReference type="Proteomes" id="UP001207468"/>
    </source>
</evidence>
<evidence type="ECO:0000313" key="1">
    <source>
        <dbReference type="EMBL" id="KAI9506997.1"/>
    </source>
</evidence>